<reference evidence="1" key="1">
    <citation type="submission" date="2019-11" db="EMBL/GenBank/DDBJ databases">
        <authorList>
            <person name="Feng L."/>
        </authorList>
    </citation>
    <scope>NUCLEOTIDE SEQUENCE</scope>
    <source>
        <strain evidence="1">IbartlettiiLFYP30</strain>
    </source>
</reference>
<accession>A0A6N3BTL2</accession>
<sequence>MKKEFIEPEVEVVEFEVEENVAYIDSEGWIIDPDKPWH</sequence>
<proteinExistence type="predicted"/>
<gene>
    <name evidence="1" type="ORF">IBLFYP30_01648</name>
</gene>
<evidence type="ECO:0000313" key="1">
    <source>
        <dbReference type="EMBL" id="VYU06504.1"/>
    </source>
</evidence>
<protein>
    <submittedName>
        <fullName evidence="1">Uncharacterized protein</fullName>
    </submittedName>
</protein>
<dbReference type="AlphaFoldDB" id="A0A6N3BTL2"/>
<organism evidence="1">
    <name type="scientific">Intestinibacter bartlettii</name>
    <dbReference type="NCBI Taxonomy" id="261299"/>
    <lineage>
        <taxon>Bacteria</taxon>
        <taxon>Bacillati</taxon>
        <taxon>Bacillota</taxon>
        <taxon>Clostridia</taxon>
        <taxon>Peptostreptococcales</taxon>
        <taxon>Peptostreptococcaceae</taxon>
        <taxon>Intestinibacter</taxon>
    </lineage>
</organism>
<name>A0A6N3BTL2_9FIRM</name>
<dbReference type="EMBL" id="CACRUE010000026">
    <property type="protein sequence ID" value="VYU06504.1"/>
    <property type="molecule type" value="Genomic_DNA"/>
</dbReference>